<feature type="transmembrane region" description="Helical" evidence="1">
    <location>
        <begin position="12"/>
        <end position="30"/>
    </location>
</feature>
<keyword evidence="1" id="KW-0472">Membrane</keyword>
<keyword evidence="1" id="KW-0812">Transmembrane</keyword>
<gene>
    <name evidence="2" type="ORF">pEaSNUABM5_00039</name>
</gene>
<name>A0A7T8IVL6_9CAUD</name>
<keyword evidence="3" id="KW-1185">Reference proteome</keyword>
<evidence type="ECO:0000313" key="2">
    <source>
        <dbReference type="EMBL" id="QQO90181.1"/>
    </source>
</evidence>
<dbReference type="Proteomes" id="UP000596123">
    <property type="component" value="Segment"/>
</dbReference>
<accession>A0A7T8IVL6</accession>
<evidence type="ECO:0000256" key="1">
    <source>
        <dbReference type="SAM" id="Phobius"/>
    </source>
</evidence>
<sequence>MLTWLYSDAGYWTIYGILVLLWFSYILLGGRVSKKTRRLSNGLYLNNMVPKEDREYRHRFLPWKKYQVICVQPDTMHGPASVLVHKKGKYHWCSDIPLSIFNSRYKEVK</sequence>
<dbReference type="EMBL" id="MW366843">
    <property type="protein sequence ID" value="QQO90181.1"/>
    <property type="molecule type" value="Genomic_DNA"/>
</dbReference>
<reference evidence="2 3" key="1">
    <citation type="submission" date="2020-12" db="EMBL/GenBank/DDBJ databases">
        <title>Complete genome sequence of Erwinia phage pEa_SNUABM_5.</title>
        <authorList>
            <person name="Kim S.G."/>
            <person name="Lee S.B."/>
            <person name="Kwon J."/>
            <person name="Park S.C."/>
        </authorList>
    </citation>
    <scope>NUCLEOTIDE SEQUENCE [LARGE SCALE GENOMIC DNA]</scope>
</reference>
<protein>
    <submittedName>
        <fullName evidence="2">Uncharacterized protein</fullName>
    </submittedName>
</protein>
<proteinExistence type="predicted"/>
<organism evidence="2 3">
    <name type="scientific">Erwinia phage pEa_SNUABM_5</name>
    <dbReference type="NCBI Taxonomy" id="2797313"/>
    <lineage>
        <taxon>Viruses</taxon>
        <taxon>Duplodnaviria</taxon>
        <taxon>Heunggongvirae</taxon>
        <taxon>Uroviricota</taxon>
        <taxon>Caudoviricetes</taxon>
        <taxon>Rivsvirus</taxon>
        <taxon>Rivsvirus SNUABM5</taxon>
    </lineage>
</organism>
<evidence type="ECO:0000313" key="3">
    <source>
        <dbReference type="Proteomes" id="UP000596123"/>
    </source>
</evidence>
<keyword evidence="1" id="KW-1133">Transmembrane helix</keyword>